<evidence type="ECO:0000313" key="4">
    <source>
        <dbReference type="Proteomes" id="UP001154240"/>
    </source>
</evidence>
<dbReference type="Gene3D" id="3.40.50.720">
    <property type="entry name" value="NAD(P)-binding Rossmann-like Domain"/>
    <property type="match status" value="1"/>
</dbReference>
<keyword evidence="4" id="KW-1185">Reference proteome</keyword>
<dbReference type="AlphaFoldDB" id="A0A9X4MHJ5"/>
<accession>A0A9X4MHJ5</accession>
<dbReference type="InterPro" id="IPR045886">
    <property type="entry name" value="ThiF/MoeB/HesA"/>
</dbReference>
<dbReference type="InterPro" id="IPR000594">
    <property type="entry name" value="ThiF_NAD_FAD-bd"/>
</dbReference>
<dbReference type="RefSeq" id="WP_307632945.1">
    <property type="nucleotide sequence ID" value="NZ_JAPHEH010000001.1"/>
</dbReference>
<dbReference type="GO" id="GO:0061503">
    <property type="term" value="F:tRNA threonylcarbamoyladenosine dehydratase"/>
    <property type="evidence" value="ECO:0007669"/>
    <property type="project" value="TreeGrafter"/>
</dbReference>
<reference evidence="3" key="1">
    <citation type="journal article" date="2022" name="bioRxiv">
        <title>Thiovibrio frasassiensisgen. nov., sp. nov., an autotrophic, elemental sulfur disproportionating bacterium isolated from sulfidic karst sediment, and proposal of Thiovibrionaceae fam. nov.</title>
        <authorList>
            <person name="Aronson H."/>
            <person name="Thomas C."/>
            <person name="Bhattacharyya M."/>
            <person name="Eckstein S."/>
            <person name="Jensen S."/>
            <person name="Barco R."/>
            <person name="Macalady J."/>
            <person name="Amend J."/>
        </authorList>
    </citation>
    <scope>NUCLEOTIDE SEQUENCE</scope>
    <source>
        <strain evidence="3">RS19-109</strain>
    </source>
</reference>
<keyword evidence="3" id="KW-0808">Transferase</keyword>
<gene>
    <name evidence="3" type="primary">thiF</name>
    <name evidence="3" type="ORF">OLX77_07370</name>
</gene>
<evidence type="ECO:0000259" key="1">
    <source>
        <dbReference type="Pfam" id="PF00899"/>
    </source>
</evidence>
<dbReference type="InterPro" id="IPR012729">
    <property type="entry name" value="ThiF_fam2"/>
</dbReference>
<dbReference type="InterPro" id="IPR032726">
    <property type="entry name" value="ThiS-like_dom"/>
</dbReference>
<dbReference type="Pfam" id="PF00899">
    <property type="entry name" value="ThiF"/>
    <property type="match status" value="1"/>
</dbReference>
<dbReference type="Pfam" id="PF14453">
    <property type="entry name" value="ThiS-like"/>
    <property type="match status" value="1"/>
</dbReference>
<dbReference type="GO" id="GO:0008641">
    <property type="term" value="F:ubiquitin-like modifier activating enzyme activity"/>
    <property type="evidence" value="ECO:0007669"/>
    <property type="project" value="InterPro"/>
</dbReference>
<evidence type="ECO:0000259" key="2">
    <source>
        <dbReference type="Pfam" id="PF14453"/>
    </source>
</evidence>
<comment type="caution">
    <text evidence="3">The sequence shown here is derived from an EMBL/GenBank/DDBJ whole genome shotgun (WGS) entry which is preliminary data.</text>
</comment>
<feature type="domain" description="ThiS-like ubiquitin" evidence="2">
    <location>
        <begin position="3"/>
        <end position="56"/>
    </location>
</feature>
<dbReference type="Proteomes" id="UP001154240">
    <property type="component" value="Unassembled WGS sequence"/>
</dbReference>
<protein>
    <submittedName>
        <fullName evidence="3">Sulfur carrier protein ThiS adenylyltransferase ThiF</fullName>
    </submittedName>
</protein>
<reference evidence="3" key="2">
    <citation type="submission" date="2022-10" db="EMBL/GenBank/DDBJ databases">
        <authorList>
            <person name="Aronson H.S."/>
        </authorList>
    </citation>
    <scope>NUCLEOTIDE SEQUENCE</scope>
    <source>
        <strain evidence="3">RS19-109</strain>
    </source>
</reference>
<keyword evidence="3" id="KW-0548">Nucleotidyltransferase</keyword>
<evidence type="ECO:0000313" key="3">
    <source>
        <dbReference type="EMBL" id="MDG4475975.1"/>
    </source>
</evidence>
<dbReference type="PANTHER" id="PTHR43267">
    <property type="entry name" value="TRNA THREONYLCARBAMOYLADENOSINE DEHYDRATASE"/>
    <property type="match status" value="1"/>
</dbReference>
<dbReference type="InterPro" id="IPR035985">
    <property type="entry name" value="Ubiquitin-activating_enz"/>
</dbReference>
<dbReference type="GO" id="GO:0061504">
    <property type="term" value="P:cyclic threonylcarbamoyladenosine biosynthetic process"/>
    <property type="evidence" value="ECO:0007669"/>
    <property type="project" value="TreeGrafter"/>
</dbReference>
<feature type="domain" description="THIF-type NAD/FAD binding fold" evidence="1">
    <location>
        <begin position="66"/>
        <end position="266"/>
    </location>
</feature>
<sequence length="269" mass="29148">MLRVNEKDVSFQAGMTLADLARGAYADADILLVNGYPATLQTVLFDGDQCWLWPRGKVPSAEEMRHILYARHSPGVQARLQECVVGIMGLGGLGSVVAIALARMGIGALLLADYDVVEPTNLNRQQYFVDQIGQKKTAALRDILQRVNPHVALNVIDQRLVEDDIPVLFKNVHALVECFDDPAMKAAGLRAALQHLPGVFYVCASGLAGYGENNAIRTRRLYPRVYLVGDEISAAAPGEGLMAARVGIAAHHQANQVVRLLLGAENEAE</sequence>
<dbReference type="GO" id="GO:0016779">
    <property type="term" value="F:nucleotidyltransferase activity"/>
    <property type="evidence" value="ECO:0007669"/>
    <property type="project" value="UniProtKB-KW"/>
</dbReference>
<dbReference type="EMBL" id="JAPHEH010000001">
    <property type="protein sequence ID" value="MDG4475975.1"/>
    <property type="molecule type" value="Genomic_DNA"/>
</dbReference>
<organism evidence="3 4">
    <name type="scientific">Thiovibrio frasassiensis</name>
    <dbReference type="NCBI Taxonomy" id="2984131"/>
    <lineage>
        <taxon>Bacteria</taxon>
        <taxon>Pseudomonadati</taxon>
        <taxon>Thermodesulfobacteriota</taxon>
        <taxon>Desulfobulbia</taxon>
        <taxon>Desulfobulbales</taxon>
        <taxon>Thiovibrionaceae</taxon>
        <taxon>Thiovibrio</taxon>
    </lineage>
</organism>
<dbReference type="PANTHER" id="PTHR43267:SF3">
    <property type="entry name" value="THIF PROTEIN"/>
    <property type="match status" value="1"/>
</dbReference>
<proteinExistence type="predicted"/>
<dbReference type="NCBIfam" id="NF006395">
    <property type="entry name" value="PRK08644.1"/>
    <property type="match status" value="1"/>
</dbReference>
<dbReference type="NCBIfam" id="TIGR02354">
    <property type="entry name" value="thiF_fam2"/>
    <property type="match status" value="1"/>
</dbReference>
<name>A0A9X4MHJ5_9BACT</name>
<dbReference type="SUPFAM" id="SSF69572">
    <property type="entry name" value="Activating enzymes of the ubiquitin-like proteins"/>
    <property type="match status" value="1"/>
</dbReference>